<dbReference type="Proteomes" id="UP000182715">
    <property type="component" value="Unassembled WGS sequence"/>
</dbReference>
<dbReference type="EC" id="5.2.1.8" evidence="3"/>
<keyword evidence="5 7" id="KW-0697">Rotamase</keyword>
<sequence>MKAKILTSVALLACSGSLFAQTLATVNGQKIDSSVIDAQVAAFRAENSRAEDTPQLRQSLLENEVVNTVVAQEVKRLKLDRSAEFKNALAKLRAEAKKSGDDKKPSFKTVWQAVKYGLNGEAYALHIAKTQPVSEQEVKAAYDNISGFYKGTQEVQLGEILTDKEENAKKAVADLKAKKGFDAVLKQYSLNDRTKQTGAPVGYVPLKDLEQGVPPLYQAIKDLKKGEFTATPLKNGDFYGVYYVNDSREVKVPSFDEMKGQIAGNLQAERIDRAVGALLGKANIKPAK</sequence>
<organism evidence="10 11">
    <name type="scientific">Neisseria meningitidis serogroup B</name>
    <dbReference type="NCBI Taxonomy" id="491"/>
    <lineage>
        <taxon>Bacteria</taxon>
        <taxon>Pseudomonadati</taxon>
        <taxon>Pseudomonadota</taxon>
        <taxon>Betaproteobacteria</taxon>
        <taxon>Neisseriales</taxon>
        <taxon>Neisseriaceae</taxon>
        <taxon>Neisseria</taxon>
    </lineage>
</organism>
<protein>
    <recommendedName>
        <fullName evidence="3">peptidylprolyl isomerase</fullName>
        <ecNumber evidence="3">5.2.1.8</ecNumber>
    </recommendedName>
</protein>
<keyword evidence="6 7" id="KW-0413">Isomerase</keyword>
<evidence type="ECO:0000256" key="6">
    <source>
        <dbReference type="ARBA" id="ARBA00023235"/>
    </source>
</evidence>
<evidence type="ECO:0000313" key="11">
    <source>
        <dbReference type="Proteomes" id="UP000182715"/>
    </source>
</evidence>
<accession>A0A0H5QBM0</accession>
<dbReference type="AlphaFoldDB" id="A0A0H5QBM0"/>
<dbReference type="InterPro" id="IPR000297">
    <property type="entry name" value="PPIase_PpiC"/>
</dbReference>
<evidence type="ECO:0000259" key="9">
    <source>
        <dbReference type="PROSITE" id="PS50198"/>
    </source>
</evidence>
<dbReference type="InterPro" id="IPR046357">
    <property type="entry name" value="PPIase_dom_sf"/>
</dbReference>
<comment type="catalytic activity">
    <reaction evidence="1">
        <text>[protein]-peptidylproline (omega=180) = [protein]-peptidylproline (omega=0)</text>
        <dbReference type="Rhea" id="RHEA:16237"/>
        <dbReference type="Rhea" id="RHEA-COMP:10747"/>
        <dbReference type="Rhea" id="RHEA-COMP:10748"/>
        <dbReference type="ChEBI" id="CHEBI:83833"/>
        <dbReference type="ChEBI" id="CHEBI:83834"/>
        <dbReference type="EC" id="5.2.1.8"/>
    </reaction>
</comment>
<dbReference type="Gene3D" id="1.10.8.1040">
    <property type="match status" value="1"/>
</dbReference>
<dbReference type="SMR" id="A0A0H5QBM0"/>
<evidence type="ECO:0000256" key="2">
    <source>
        <dbReference type="ARBA" id="ARBA00007656"/>
    </source>
</evidence>
<dbReference type="Pfam" id="PF13145">
    <property type="entry name" value="Rotamase_2"/>
    <property type="match status" value="1"/>
</dbReference>
<dbReference type="EMBL" id="CVTF01000070">
    <property type="protein sequence ID" value="CRY99422.1"/>
    <property type="molecule type" value="Genomic_DNA"/>
</dbReference>
<feature type="chain" id="PRO_5007772185" description="peptidylprolyl isomerase" evidence="8">
    <location>
        <begin position="21"/>
        <end position="288"/>
    </location>
</feature>
<keyword evidence="4 8" id="KW-0732">Signal</keyword>
<dbReference type="PANTHER" id="PTHR47245:SF1">
    <property type="entry name" value="FOLDASE PROTEIN PRSA"/>
    <property type="match status" value="1"/>
</dbReference>
<evidence type="ECO:0000256" key="7">
    <source>
        <dbReference type="PROSITE-ProRule" id="PRU00278"/>
    </source>
</evidence>
<feature type="domain" description="PpiC" evidence="9">
    <location>
        <begin position="152"/>
        <end position="246"/>
    </location>
</feature>
<feature type="signal peptide" evidence="8">
    <location>
        <begin position="1"/>
        <end position="20"/>
    </location>
</feature>
<dbReference type="OMA" id="KSRTIWT"/>
<dbReference type="Gene3D" id="3.10.50.40">
    <property type="match status" value="1"/>
</dbReference>
<dbReference type="InterPro" id="IPR050245">
    <property type="entry name" value="PrsA_foldase"/>
</dbReference>
<evidence type="ECO:0000256" key="5">
    <source>
        <dbReference type="ARBA" id="ARBA00023110"/>
    </source>
</evidence>
<dbReference type="PROSITE" id="PS50198">
    <property type="entry name" value="PPIC_PPIASE_2"/>
    <property type="match status" value="1"/>
</dbReference>
<dbReference type="GO" id="GO:0003755">
    <property type="term" value="F:peptidyl-prolyl cis-trans isomerase activity"/>
    <property type="evidence" value="ECO:0007669"/>
    <property type="project" value="UniProtKB-KW"/>
</dbReference>
<evidence type="ECO:0000256" key="8">
    <source>
        <dbReference type="SAM" id="SignalP"/>
    </source>
</evidence>
<evidence type="ECO:0000313" key="10">
    <source>
        <dbReference type="EMBL" id="CRY99422.1"/>
    </source>
</evidence>
<dbReference type="SUPFAM" id="SSF54534">
    <property type="entry name" value="FKBP-like"/>
    <property type="match status" value="1"/>
</dbReference>
<reference evidence="10 11" key="1">
    <citation type="submission" date="2014-11" db="EMBL/GenBank/DDBJ databases">
        <authorList>
            <person name="Diene M.Seydina."/>
        </authorList>
    </citation>
    <scope>NUCLEOTIDE SEQUENCE [LARGE SCALE GENOMIC DNA]</scope>
    <source>
        <strain evidence="10 11">Neisseria meningitidis CHUV</strain>
    </source>
</reference>
<evidence type="ECO:0000256" key="3">
    <source>
        <dbReference type="ARBA" id="ARBA00013194"/>
    </source>
</evidence>
<dbReference type="PANTHER" id="PTHR47245">
    <property type="entry name" value="PEPTIDYLPROLYL ISOMERASE"/>
    <property type="match status" value="1"/>
</dbReference>
<name>A0A0H5QBM0_NEIMI</name>
<dbReference type="SUPFAM" id="SSF109998">
    <property type="entry name" value="Triger factor/SurA peptide-binding domain-like"/>
    <property type="match status" value="1"/>
</dbReference>
<comment type="similarity">
    <text evidence="2">Belongs to the PpiC/parvulin rotamase family.</text>
</comment>
<proteinExistence type="inferred from homology"/>
<evidence type="ECO:0000256" key="4">
    <source>
        <dbReference type="ARBA" id="ARBA00022729"/>
    </source>
</evidence>
<evidence type="ECO:0000256" key="1">
    <source>
        <dbReference type="ARBA" id="ARBA00000971"/>
    </source>
</evidence>
<dbReference type="InterPro" id="IPR027304">
    <property type="entry name" value="Trigger_fact/SurA_dom_sf"/>
</dbReference>